<evidence type="ECO:0000256" key="1">
    <source>
        <dbReference type="SAM" id="MobiDB-lite"/>
    </source>
</evidence>
<dbReference type="Pfam" id="PF16064">
    <property type="entry name" value="DUF4806"/>
    <property type="match status" value="1"/>
</dbReference>
<dbReference type="EMBL" id="OU892290">
    <property type="protein sequence ID" value="CAG9763561.1"/>
    <property type="molecule type" value="Genomic_DNA"/>
</dbReference>
<evidence type="ECO:0000313" key="4">
    <source>
        <dbReference type="EMBL" id="CAG9772092.1"/>
    </source>
</evidence>
<sequence>MGGWQIVKFPEDDNKVEAVPSSWISKEQGKIMCFWPNTISSSKVLNYIKSQAQPQGDWKSYPVVILTQYPEESYSFACQKAKRAQYTSAVDTGEESEEDRISKRKRKKNHKYLSSESEDSPLKTARKTSRQLNKMPTPPDQTKVASSSSQIALNNVSKNLGNVLESVAENTDSGQNKDVRTTSSRNQNLTKTSCERCKDLKEVLRLLNLINARVSNNLEEIKALQSGTSSNSNAKVVQPEANIDIGTLPATNEHEFRELSNKMNDKSIREYMVNKLVHIGGTTIKEIVKRCMSSIVDDKVLISYSWIGGKGKLKFSHLNIADLLVDVCKLNPLTKTETAKNVEQAIALYLTKAKERTTRQEAKKNKEPEAEAP</sequence>
<keyword evidence="5" id="KW-1185">Reference proteome</keyword>
<feature type="region of interest" description="Disordered" evidence="1">
    <location>
        <begin position="87"/>
        <end position="149"/>
    </location>
</feature>
<proteinExistence type="predicted"/>
<dbReference type="AlphaFoldDB" id="A0A9N9QMB4"/>
<organism evidence="3 5">
    <name type="scientific">Ceutorhynchus assimilis</name>
    <name type="common">cabbage seed weevil</name>
    <dbReference type="NCBI Taxonomy" id="467358"/>
    <lineage>
        <taxon>Eukaryota</taxon>
        <taxon>Metazoa</taxon>
        <taxon>Ecdysozoa</taxon>
        <taxon>Arthropoda</taxon>
        <taxon>Hexapoda</taxon>
        <taxon>Insecta</taxon>
        <taxon>Pterygota</taxon>
        <taxon>Neoptera</taxon>
        <taxon>Endopterygota</taxon>
        <taxon>Coleoptera</taxon>
        <taxon>Polyphaga</taxon>
        <taxon>Cucujiformia</taxon>
        <taxon>Curculionidae</taxon>
        <taxon>Ceutorhynchinae</taxon>
        <taxon>Ceutorhynchus</taxon>
    </lineage>
</organism>
<evidence type="ECO:0000313" key="5">
    <source>
        <dbReference type="Proteomes" id="UP001152799"/>
    </source>
</evidence>
<reference evidence="3" key="1">
    <citation type="submission" date="2022-01" db="EMBL/GenBank/DDBJ databases">
        <authorList>
            <person name="King R."/>
        </authorList>
    </citation>
    <scope>NUCLEOTIDE SEQUENCE</scope>
</reference>
<name>A0A9N9QMB4_9CUCU</name>
<feature type="domain" description="DUF4806" evidence="2">
    <location>
        <begin position="248"/>
        <end position="319"/>
    </location>
</feature>
<gene>
    <name evidence="4" type="ORF">CEUTPL_LOCUS12514</name>
    <name evidence="3" type="ORF">CEUTPL_LOCUS4219</name>
</gene>
<evidence type="ECO:0000313" key="3">
    <source>
        <dbReference type="EMBL" id="CAG9763561.1"/>
    </source>
</evidence>
<dbReference type="Proteomes" id="UP001152799">
    <property type="component" value="Chromosome 8"/>
</dbReference>
<feature type="compositionally biased region" description="Basic residues" evidence="1">
    <location>
        <begin position="102"/>
        <end position="111"/>
    </location>
</feature>
<dbReference type="PANTHER" id="PTHR34153">
    <property type="entry name" value="SI:CH211-262H13.3-RELATED-RELATED"/>
    <property type="match status" value="1"/>
</dbReference>
<dbReference type="OrthoDB" id="6750806at2759"/>
<protein>
    <recommendedName>
        <fullName evidence="2">DUF4806 domain-containing protein</fullName>
    </recommendedName>
</protein>
<dbReference type="Proteomes" id="UP001152799">
    <property type="component" value="Chromosome 14"/>
</dbReference>
<dbReference type="PANTHER" id="PTHR34153:SF2">
    <property type="entry name" value="SI:CH211-262H13.3-RELATED"/>
    <property type="match status" value="1"/>
</dbReference>
<accession>A0A9N9QMB4</accession>
<dbReference type="EMBL" id="OU892284">
    <property type="protein sequence ID" value="CAG9772092.1"/>
    <property type="molecule type" value="Genomic_DNA"/>
</dbReference>
<evidence type="ECO:0000259" key="2">
    <source>
        <dbReference type="Pfam" id="PF16064"/>
    </source>
</evidence>
<dbReference type="InterPro" id="IPR032071">
    <property type="entry name" value="DUF4806"/>
</dbReference>